<proteinExistence type="predicted"/>
<dbReference type="AlphaFoldDB" id="A0A3P1SJ19"/>
<reference evidence="2 3" key="1">
    <citation type="submission" date="2018-11" db="EMBL/GenBank/DDBJ databases">
        <title>Genomes From Bacteria Associated with the Canine Oral Cavity: a Test Case for Automated Genome-Based Taxonomic Assignment.</title>
        <authorList>
            <person name="Coil D.A."/>
            <person name="Jospin G."/>
            <person name="Darling A.E."/>
            <person name="Wallis C."/>
            <person name="Davis I.J."/>
            <person name="Harris S."/>
            <person name="Eisen J.A."/>
            <person name="Holcombe L.J."/>
            <person name="O'Flynn C."/>
        </authorList>
    </citation>
    <scope>NUCLEOTIDE SEQUENCE [LARGE SCALE GENOMIC DNA]</scope>
    <source>
        <strain evidence="2 3">OH770</strain>
    </source>
</reference>
<comment type="caution">
    <text evidence="2">The sequence shown here is derived from an EMBL/GenBank/DDBJ whole genome shotgun (WGS) entry which is preliminary data.</text>
</comment>
<feature type="region of interest" description="Disordered" evidence="1">
    <location>
        <begin position="408"/>
        <end position="434"/>
    </location>
</feature>
<sequence>MHDRSRELKELMNRAWMMPAGKSRAALWAQAATLAEEEGSLGLAVDAYTELCSSYQSAGEITRVIAPFMWLDRMRRERPDLFTETHIHRFGWFYKFVLIAVAHVPTVPVSQWESILEQMHEHYSGVGDSMRAYYYRLYQLHTAMGEEEAAARAFDLWINAEHSDLTDCQGCAPGQIVGHYSDKGLWQEAVQAGEEGLAGEGRLCSSQPEALLSEMLEPWLRCGDDAQAWPAHVRSYRKHQASARYFNYLHYHLRYLTLSAQAGRPQRLERALRILCRHLPWMIEASTPSAVRDFAAAAALVCDAVPEQKHERVLPVTLPGKHLKWVEAEELTDPTIAETAQWMRHLATKIAAQFDARPGNRAPGREHQRLERAFHPQPLAALPDNGPIQDVTGLGDYQSSLTFLLDEENSKDRQAPVASEPHSVATSDSDGNSSHSFVPLPLHGAWETMSFHDLLRECANAGVGVPTIWAYTALERMWSDPRYADLTMENDLPEDVVVAWRWLRYLAGEAFVPGYTIALHAMETTDPAFSQLDAAQVAMAADDCERAISCVHEAFSTPSIEPLGLRLRGLRVWADALRYQGADDEAIALNRERANLAALVGLPGEMAQAASDLSALLLRRGDVYYAAEVAQNGLDAVERHAYLDGVTSMLHFYSARAHALIGQDEIAARHYLHTAERYSRHGHEVNAANLMHDAAMCFLNVDNFAQAFDVLSQACEIARHSYVTDAEHYHAATEEEERQACASKATRSASSLARCLHALAKGISWQPDPISHDDHERAETLMNELRTLTLSEDYLRFTSLDPQLQDAHWHSQMAEIHANCARISLAKTFINDAMSRFIELGDAHGRATALVIRANLLVKDGEPREALSDAQEALKLLADVPREESAAKSRAEELIRILGNATPE</sequence>
<evidence type="ECO:0000256" key="1">
    <source>
        <dbReference type="SAM" id="MobiDB-lite"/>
    </source>
</evidence>
<gene>
    <name evidence="2" type="ORF">EII11_01280</name>
</gene>
<protein>
    <recommendedName>
        <fullName evidence="4">Tetratricopeptide repeat protein</fullName>
    </recommendedName>
</protein>
<name>A0A3P1SJ19_9ACTO</name>
<dbReference type="EMBL" id="RQZF01000001">
    <property type="protein sequence ID" value="RRC96312.1"/>
    <property type="molecule type" value="Genomic_DNA"/>
</dbReference>
<accession>A0A3P1SJ19</accession>
<dbReference type="Proteomes" id="UP000280444">
    <property type="component" value="Unassembled WGS sequence"/>
</dbReference>
<evidence type="ECO:0000313" key="3">
    <source>
        <dbReference type="Proteomes" id="UP000280444"/>
    </source>
</evidence>
<dbReference type="SUPFAM" id="SSF48452">
    <property type="entry name" value="TPR-like"/>
    <property type="match status" value="1"/>
</dbReference>
<keyword evidence="3" id="KW-1185">Reference proteome</keyword>
<feature type="compositionally biased region" description="Polar residues" evidence="1">
    <location>
        <begin position="424"/>
        <end position="434"/>
    </location>
</feature>
<evidence type="ECO:0000313" key="2">
    <source>
        <dbReference type="EMBL" id="RRC96312.1"/>
    </source>
</evidence>
<dbReference type="InterPro" id="IPR011990">
    <property type="entry name" value="TPR-like_helical_dom_sf"/>
</dbReference>
<evidence type="ECO:0008006" key="4">
    <source>
        <dbReference type="Google" id="ProtNLM"/>
    </source>
</evidence>
<organism evidence="2 3">
    <name type="scientific">Schaalia canis</name>
    <dbReference type="NCBI Taxonomy" id="100469"/>
    <lineage>
        <taxon>Bacteria</taxon>
        <taxon>Bacillati</taxon>
        <taxon>Actinomycetota</taxon>
        <taxon>Actinomycetes</taxon>
        <taxon>Actinomycetales</taxon>
        <taxon>Actinomycetaceae</taxon>
        <taxon>Schaalia</taxon>
    </lineage>
</organism>
<dbReference type="Gene3D" id="1.25.40.10">
    <property type="entry name" value="Tetratricopeptide repeat domain"/>
    <property type="match status" value="1"/>
</dbReference>